<keyword evidence="1" id="KW-0472">Membrane</keyword>
<proteinExistence type="predicted"/>
<evidence type="ECO:0008006" key="4">
    <source>
        <dbReference type="Google" id="ProtNLM"/>
    </source>
</evidence>
<name>A0ABP7GXK1_9FLAO</name>
<evidence type="ECO:0000313" key="2">
    <source>
        <dbReference type="EMBL" id="GAA3775838.1"/>
    </source>
</evidence>
<accession>A0ABP7GXK1</accession>
<keyword evidence="1" id="KW-0812">Transmembrane</keyword>
<dbReference type="RefSeq" id="WP_344726719.1">
    <property type="nucleotide sequence ID" value="NZ_BAABBI010000001.1"/>
</dbReference>
<dbReference type="EMBL" id="BAABBI010000001">
    <property type="protein sequence ID" value="GAA3775838.1"/>
    <property type="molecule type" value="Genomic_DNA"/>
</dbReference>
<evidence type="ECO:0000313" key="3">
    <source>
        <dbReference type="Proteomes" id="UP001501456"/>
    </source>
</evidence>
<protein>
    <recommendedName>
        <fullName evidence="4">ABC transporter permease</fullName>
    </recommendedName>
</protein>
<evidence type="ECO:0000256" key="1">
    <source>
        <dbReference type="SAM" id="Phobius"/>
    </source>
</evidence>
<keyword evidence="3" id="KW-1185">Reference proteome</keyword>
<gene>
    <name evidence="2" type="ORF">GCM10022271_04970</name>
</gene>
<keyword evidence="1" id="KW-1133">Transmembrane helix</keyword>
<dbReference type="Proteomes" id="UP001501456">
    <property type="component" value="Unassembled WGS sequence"/>
</dbReference>
<sequence length="180" mass="20523">MVEALNKISVFFKKDFKKKFIVFVSIPLLLSTLLSIDCFLLPSYKETDHISQVYYITISNSGVGRASRSSQTVGHKYLTQKGYSFSTQKGRVIETEITLHISPIFKLVKKVTAKNRKIRVNSGMQGINLVFLIGCMLTVITSLIYIFIMKEISKNARLNLIFVNLFIFILWTIVIIQFGV</sequence>
<feature type="transmembrane region" description="Helical" evidence="1">
    <location>
        <begin position="160"/>
        <end position="179"/>
    </location>
</feature>
<comment type="caution">
    <text evidence="2">The sequence shown here is derived from an EMBL/GenBank/DDBJ whole genome shotgun (WGS) entry which is preliminary data.</text>
</comment>
<organism evidence="2 3">
    <name type="scientific">Corallibacter vietnamensis</name>
    <dbReference type="NCBI Taxonomy" id="904130"/>
    <lineage>
        <taxon>Bacteria</taxon>
        <taxon>Pseudomonadati</taxon>
        <taxon>Bacteroidota</taxon>
        <taxon>Flavobacteriia</taxon>
        <taxon>Flavobacteriales</taxon>
        <taxon>Flavobacteriaceae</taxon>
        <taxon>Corallibacter</taxon>
    </lineage>
</organism>
<feature type="transmembrane region" description="Helical" evidence="1">
    <location>
        <begin position="20"/>
        <end position="44"/>
    </location>
</feature>
<feature type="transmembrane region" description="Helical" evidence="1">
    <location>
        <begin position="129"/>
        <end position="148"/>
    </location>
</feature>
<reference evidence="3" key="1">
    <citation type="journal article" date="2019" name="Int. J. Syst. Evol. Microbiol.">
        <title>The Global Catalogue of Microorganisms (GCM) 10K type strain sequencing project: providing services to taxonomists for standard genome sequencing and annotation.</title>
        <authorList>
            <consortium name="The Broad Institute Genomics Platform"/>
            <consortium name="The Broad Institute Genome Sequencing Center for Infectious Disease"/>
            <person name="Wu L."/>
            <person name="Ma J."/>
        </authorList>
    </citation>
    <scope>NUCLEOTIDE SEQUENCE [LARGE SCALE GENOMIC DNA]</scope>
    <source>
        <strain evidence="3">JCM 17525</strain>
    </source>
</reference>